<protein>
    <submittedName>
        <fullName evidence="2">Uncharacterized protein</fullName>
    </submittedName>
</protein>
<dbReference type="PANTHER" id="PTHR34591">
    <property type="entry name" value="OS03G0653100 PROTEIN-RELATED"/>
    <property type="match status" value="1"/>
</dbReference>
<evidence type="ECO:0000313" key="2">
    <source>
        <dbReference type="EnsemblPlants" id="EMT21786"/>
    </source>
</evidence>
<dbReference type="AlphaFoldDB" id="M8CF55"/>
<dbReference type="InterPro" id="IPR036047">
    <property type="entry name" value="F-box-like_dom_sf"/>
</dbReference>
<evidence type="ECO:0000256" key="1">
    <source>
        <dbReference type="SAM" id="MobiDB-lite"/>
    </source>
</evidence>
<sequence length="614" mass="69563">MATWMKSIGFCLPNPSHEKIASPSPSPSSSAGLAFCPSPKPIGFSKPTGKLAYLSNIRTGALPLRTRTLPLVLNADSKAAVLTGVAKISRSNQRIKGEDICTMYYMVGYEEREGEGEAREEGAMMVTHLWLALVLLTAARLSAGSARQPWTRRNPLPDDALAGILDRLQPRDLAACRCVRKAWRAVIDGRRLLLPHLLPRAVHGVFFNYGDRTQHFFARPSSMRQPAVDGVLGFLPRYGGASQIVDHCSGLLLYRDLRTLCVINPATRTLGRSALAGRRLRRVFSVPREPDKVPPNNESKERSKEPMESPPEQSDEEGEEQSDEEGEDEPEEEGDSPINVFSWTLNVFSSSTRQWQKRLFVREAQALESMTNMPLDQLYPTSPWGPKRCRQSVYWQGSLYLHFHGVFVLRLSLSDGKYRVIELPTNIEESVEVRTYIGKSERGVYFAAIHDGDRLQVWNLMESSERIDWMSKKPIDIDLSVSAIVQSGWSDHFEVTGKTWIFDDVNDVDGNNRKIRIENLDWDSDDDNVVNIEDCSKYLGSHVFFLGFHPYKEVVFLGLISYRRVVAMACHLNSTKFQYLGRLHPRDYSCDDYIQGPFIYTPCMIGYLLKRFKE</sequence>
<dbReference type="PANTHER" id="PTHR34591:SF39">
    <property type="entry name" value="F-BOX DOMAIN-CONTAINING PROTEIN"/>
    <property type="match status" value="1"/>
</dbReference>
<dbReference type="InterPro" id="IPR001810">
    <property type="entry name" value="F-box_dom"/>
</dbReference>
<dbReference type="Gene3D" id="1.20.1280.50">
    <property type="match status" value="1"/>
</dbReference>
<feature type="compositionally biased region" description="Acidic residues" evidence="1">
    <location>
        <begin position="313"/>
        <end position="335"/>
    </location>
</feature>
<proteinExistence type="predicted"/>
<accession>M8CF55</accession>
<feature type="compositionally biased region" description="Basic and acidic residues" evidence="1">
    <location>
        <begin position="288"/>
        <end position="307"/>
    </location>
</feature>
<feature type="region of interest" description="Disordered" evidence="1">
    <location>
        <begin position="286"/>
        <end position="337"/>
    </location>
</feature>
<dbReference type="EnsemblPlants" id="EMT21786">
    <property type="protein sequence ID" value="EMT21786"/>
    <property type="gene ID" value="F775_13845"/>
</dbReference>
<dbReference type="SUPFAM" id="SSF81383">
    <property type="entry name" value="F-box domain"/>
    <property type="match status" value="1"/>
</dbReference>
<name>M8CF55_AEGTA</name>
<dbReference type="Pfam" id="PF00646">
    <property type="entry name" value="F-box"/>
    <property type="match status" value="1"/>
</dbReference>
<dbReference type="SMART" id="SM00256">
    <property type="entry name" value="FBOX"/>
    <property type="match status" value="1"/>
</dbReference>
<organism evidence="2">
    <name type="scientific">Aegilops tauschii</name>
    <name type="common">Tausch's goatgrass</name>
    <name type="synonym">Aegilops squarrosa</name>
    <dbReference type="NCBI Taxonomy" id="37682"/>
    <lineage>
        <taxon>Eukaryota</taxon>
        <taxon>Viridiplantae</taxon>
        <taxon>Streptophyta</taxon>
        <taxon>Embryophyta</taxon>
        <taxon>Tracheophyta</taxon>
        <taxon>Spermatophyta</taxon>
        <taxon>Magnoliopsida</taxon>
        <taxon>Liliopsida</taxon>
        <taxon>Poales</taxon>
        <taxon>Poaceae</taxon>
        <taxon>BOP clade</taxon>
        <taxon>Pooideae</taxon>
        <taxon>Triticodae</taxon>
        <taxon>Triticeae</taxon>
        <taxon>Triticinae</taxon>
        <taxon>Aegilops</taxon>
    </lineage>
</organism>
<reference evidence="2" key="1">
    <citation type="submission" date="2015-06" db="UniProtKB">
        <authorList>
            <consortium name="EnsemblPlants"/>
        </authorList>
    </citation>
    <scope>IDENTIFICATION</scope>
</reference>